<feature type="region of interest" description="Disordered" evidence="1">
    <location>
        <begin position="197"/>
        <end position="228"/>
    </location>
</feature>
<dbReference type="Proteomes" id="UP000521943">
    <property type="component" value="Unassembled WGS sequence"/>
</dbReference>
<feature type="compositionally biased region" description="Basic residues" evidence="1">
    <location>
        <begin position="29"/>
        <end position="38"/>
    </location>
</feature>
<name>A0A8H6MEP6_9AGAR</name>
<evidence type="ECO:0000256" key="1">
    <source>
        <dbReference type="SAM" id="MobiDB-lite"/>
    </source>
</evidence>
<feature type="region of interest" description="Disordered" evidence="1">
    <location>
        <begin position="1"/>
        <end position="139"/>
    </location>
</feature>
<organism evidence="2 3">
    <name type="scientific">Ephemerocybe angulata</name>
    <dbReference type="NCBI Taxonomy" id="980116"/>
    <lineage>
        <taxon>Eukaryota</taxon>
        <taxon>Fungi</taxon>
        <taxon>Dikarya</taxon>
        <taxon>Basidiomycota</taxon>
        <taxon>Agaricomycotina</taxon>
        <taxon>Agaricomycetes</taxon>
        <taxon>Agaricomycetidae</taxon>
        <taxon>Agaricales</taxon>
        <taxon>Agaricineae</taxon>
        <taxon>Psathyrellaceae</taxon>
        <taxon>Ephemerocybe</taxon>
    </lineage>
</organism>
<sequence length="253" mass="27432">MSYFERPDSPPPREPSPEPVHTPLPSPHLRARDKRRNNLRSPLAPPGLAPPRTVQQSRSFDHINRDALYPTLRRRTRSSLEPSASPKLQSASLSPPSTPTHRRTTSVSISHSPPSTPSRSAIPPVPPLPGSARTSPVFKPSLRTAVTPIYLPDLHELSPVAQRTSNFANLSVPTTPAATEKKSIKRLPSLFSISSAAGSVSSKADSSSSTGSSPAPLQEKEPKPKSTVAMTCLKFFTMHRHSSNRNLRSSVTQ</sequence>
<feature type="compositionally biased region" description="Low complexity" evidence="1">
    <location>
        <begin position="197"/>
        <end position="215"/>
    </location>
</feature>
<evidence type="ECO:0000313" key="2">
    <source>
        <dbReference type="EMBL" id="KAF6762336.1"/>
    </source>
</evidence>
<proteinExistence type="predicted"/>
<comment type="caution">
    <text evidence="2">The sequence shown here is derived from an EMBL/GenBank/DDBJ whole genome shotgun (WGS) entry which is preliminary data.</text>
</comment>
<feature type="compositionally biased region" description="Polar residues" evidence="1">
    <location>
        <begin position="107"/>
        <end position="119"/>
    </location>
</feature>
<dbReference type="EMBL" id="JACGCI010000008">
    <property type="protein sequence ID" value="KAF6762336.1"/>
    <property type="molecule type" value="Genomic_DNA"/>
</dbReference>
<feature type="compositionally biased region" description="Polar residues" evidence="1">
    <location>
        <begin position="79"/>
        <end position="91"/>
    </location>
</feature>
<evidence type="ECO:0000313" key="3">
    <source>
        <dbReference type="Proteomes" id="UP000521943"/>
    </source>
</evidence>
<dbReference type="OrthoDB" id="3044976at2759"/>
<accession>A0A8H6MEP6</accession>
<feature type="compositionally biased region" description="Pro residues" evidence="1">
    <location>
        <begin position="9"/>
        <end position="26"/>
    </location>
</feature>
<gene>
    <name evidence="2" type="ORF">DFP72DRAFT_602753</name>
</gene>
<protein>
    <submittedName>
        <fullName evidence="2">Uncharacterized protein</fullName>
    </submittedName>
</protein>
<reference evidence="2 3" key="1">
    <citation type="submission" date="2020-07" db="EMBL/GenBank/DDBJ databases">
        <title>Comparative genomics of pyrophilous fungi reveals a link between fire events and developmental genes.</title>
        <authorList>
            <consortium name="DOE Joint Genome Institute"/>
            <person name="Steindorff A.S."/>
            <person name="Carver A."/>
            <person name="Calhoun S."/>
            <person name="Stillman K."/>
            <person name="Liu H."/>
            <person name="Lipzen A."/>
            <person name="Pangilinan J."/>
            <person name="Labutti K."/>
            <person name="Bruns T.D."/>
            <person name="Grigoriev I.V."/>
        </authorList>
    </citation>
    <scope>NUCLEOTIDE SEQUENCE [LARGE SCALE GENOMIC DNA]</scope>
    <source>
        <strain evidence="2 3">CBS 144469</strain>
    </source>
</reference>
<dbReference type="AlphaFoldDB" id="A0A8H6MEP6"/>
<keyword evidence="3" id="KW-1185">Reference proteome</keyword>